<protein>
    <recommendedName>
        <fullName evidence="7">Protein kinase domain-containing protein</fullName>
    </recommendedName>
</protein>
<dbReference type="Pfam" id="PF00069">
    <property type="entry name" value="Pkinase"/>
    <property type="match status" value="1"/>
</dbReference>
<dbReference type="Gene3D" id="1.10.510.10">
    <property type="entry name" value="Transferase(Phosphotransferase) domain 1"/>
    <property type="match status" value="1"/>
</dbReference>
<organism evidence="8 9">
    <name type="scientific">Dreissena polymorpha</name>
    <name type="common">Zebra mussel</name>
    <name type="synonym">Mytilus polymorpha</name>
    <dbReference type="NCBI Taxonomy" id="45954"/>
    <lineage>
        <taxon>Eukaryota</taxon>
        <taxon>Metazoa</taxon>
        <taxon>Spiralia</taxon>
        <taxon>Lophotrochozoa</taxon>
        <taxon>Mollusca</taxon>
        <taxon>Bivalvia</taxon>
        <taxon>Autobranchia</taxon>
        <taxon>Heteroconchia</taxon>
        <taxon>Euheterodonta</taxon>
        <taxon>Imparidentia</taxon>
        <taxon>Neoheterodontei</taxon>
        <taxon>Myida</taxon>
        <taxon>Dreissenoidea</taxon>
        <taxon>Dreissenidae</taxon>
        <taxon>Dreissena</taxon>
    </lineage>
</organism>
<evidence type="ECO:0000313" key="8">
    <source>
        <dbReference type="EMBL" id="KAH3735461.1"/>
    </source>
</evidence>
<reference evidence="8" key="1">
    <citation type="journal article" date="2019" name="bioRxiv">
        <title>The Genome of the Zebra Mussel, Dreissena polymorpha: A Resource for Invasive Species Research.</title>
        <authorList>
            <person name="McCartney M.A."/>
            <person name="Auch B."/>
            <person name="Kono T."/>
            <person name="Mallez S."/>
            <person name="Zhang Y."/>
            <person name="Obille A."/>
            <person name="Becker A."/>
            <person name="Abrahante J.E."/>
            <person name="Garbe J."/>
            <person name="Badalamenti J.P."/>
            <person name="Herman A."/>
            <person name="Mangelson H."/>
            <person name="Liachko I."/>
            <person name="Sullivan S."/>
            <person name="Sone E.D."/>
            <person name="Koren S."/>
            <person name="Silverstein K.A.T."/>
            <person name="Beckman K.B."/>
            <person name="Gohl D.M."/>
        </authorList>
    </citation>
    <scope>NUCLEOTIDE SEQUENCE</scope>
    <source>
        <strain evidence="8">Duluth1</strain>
        <tissue evidence="8">Whole animal</tissue>
    </source>
</reference>
<keyword evidence="3" id="KW-0808">Transferase</keyword>
<evidence type="ECO:0000256" key="3">
    <source>
        <dbReference type="ARBA" id="ARBA00022679"/>
    </source>
</evidence>
<dbReference type="InterPro" id="IPR000719">
    <property type="entry name" value="Prot_kinase_dom"/>
</dbReference>
<sequence length="75" mass="8536">MLVFMEYCDRGTIDEVSRNGLTEDLIRIYTKQLLCAAQVLHDNKIVHRDIKGERDLGHIGKAVGLLDIHSVPFPF</sequence>
<dbReference type="GO" id="GO:0035556">
    <property type="term" value="P:intracellular signal transduction"/>
    <property type="evidence" value="ECO:0007669"/>
    <property type="project" value="UniProtKB-ARBA"/>
</dbReference>
<dbReference type="PANTHER" id="PTHR48016">
    <property type="entry name" value="MAP KINASE KINASE KINASE SSK2-RELATED-RELATED"/>
    <property type="match status" value="1"/>
</dbReference>
<evidence type="ECO:0000256" key="5">
    <source>
        <dbReference type="ARBA" id="ARBA00022777"/>
    </source>
</evidence>
<gene>
    <name evidence="8" type="ORF">DPMN_041992</name>
</gene>
<dbReference type="Proteomes" id="UP000828390">
    <property type="component" value="Unassembled WGS sequence"/>
</dbReference>
<evidence type="ECO:0000256" key="1">
    <source>
        <dbReference type="ARBA" id="ARBA00006529"/>
    </source>
</evidence>
<dbReference type="InterPro" id="IPR011009">
    <property type="entry name" value="Kinase-like_dom_sf"/>
</dbReference>
<dbReference type="AlphaFoldDB" id="A0A9D4HYD0"/>
<comment type="similarity">
    <text evidence="1">Belongs to the protein kinase superfamily. STE Ser/Thr protein kinase family. MAP kinase kinase kinase subfamily.</text>
</comment>
<dbReference type="EMBL" id="JAIWYP010000011">
    <property type="protein sequence ID" value="KAH3735461.1"/>
    <property type="molecule type" value="Genomic_DNA"/>
</dbReference>
<dbReference type="PROSITE" id="PS50011">
    <property type="entry name" value="PROTEIN_KINASE_DOM"/>
    <property type="match status" value="1"/>
</dbReference>
<accession>A0A9D4HYD0</accession>
<evidence type="ECO:0000256" key="4">
    <source>
        <dbReference type="ARBA" id="ARBA00022741"/>
    </source>
</evidence>
<dbReference type="GO" id="GO:0005524">
    <property type="term" value="F:ATP binding"/>
    <property type="evidence" value="ECO:0007669"/>
    <property type="project" value="UniProtKB-KW"/>
</dbReference>
<keyword evidence="9" id="KW-1185">Reference proteome</keyword>
<dbReference type="PANTHER" id="PTHR48016:SF32">
    <property type="entry name" value="MITOGEN-ACTIVATED PROTEIN KINASE KINASE KINASE 4"/>
    <property type="match status" value="1"/>
</dbReference>
<reference evidence="8" key="2">
    <citation type="submission" date="2020-11" db="EMBL/GenBank/DDBJ databases">
        <authorList>
            <person name="McCartney M.A."/>
            <person name="Auch B."/>
            <person name="Kono T."/>
            <person name="Mallez S."/>
            <person name="Becker A."/>
            <person name="Gohl D.M."/>
            <person name="Silverstein K.A.T."/>
            <person name="Koren S."/>
            <person name="Bechman K.B."/>
            <person name="Herman A."/>
            <person name="Abrahante J.E."/>
            <person name="Garbe J."/>
        </authorList>
    </citation>
    <scope>NUCLEOTIDE SEQUENCE</scope>
    <source>
        <strain evidence="8">Duluth1</strain>
        <tissue evidence="8">Whole animal</tissue>
    </source>
</reference>
<proteinExistence type="inferred from homology"/>
<evidence type="ECO:0000256" key="6">
    <source>
        <dbReference type="ARBA" id="ARBA00022840"/>
    </source>
</evidence>
<dbReference type="GO" id="GO:0004674">
    <property type="term" value="F:protein serine/threonine kinase activity"/>
    <property type="evidence" value="ECO:0007669"/>
    <property type="project" value="UniProtKB-KW"/>
</dbReference>
<dbReference type="SUPFAM" id="SSF56112">
    <property type="entry name" value="Protein kinase-like (PK-like)"/>
    <property type="match status" value="1"/>
</dbReference>
<evidence type="ECO:0000256" key="2">
    <source>
        <dbReference type="ARBA" id="ARBA00022527"/>
    </source>
</evidence>
<keyword evidence="2" id="KW-0723">Serine/threonine-protein kinase</keyword>
<evidence type="ECO:0000313" key="9">
    <source>
        <dbReference type="Proteomes" id="UP000828390"/>
    </source>
</evidence>
<name>A0A9D4HYD0_DREPO</name>
<evidence type="ECO:0000259" key="7">
    <source>
        <dbReference type="PROSITE" id="PS50011"/>
    </source>
</evidence>
<feature type="domain" description="Protein kinase" evidence="7">
    <location>
        <begin position="1"/>
        <end position="75"/>
    </location>
</feature>
<keyword evidence="6" id="KW-0067">ATP-binding</keyword>
<dbReference type="InterPro" id="IPR050538">
    <property type="entry name" value="MAP_kinase_kinase_kinase"/>
</dbReference>
<keyword evidence="4" id="KW-0547">Nucleotide-binding</keyword>
<comment type="caution">
    <text evidence="8">The sequence shown here is derived from an EMBL/GenBank/DDBJ whole genome shotgun (WGS) entry which is preliminary data.</text>
</comment>
<keyword evidence="5" id="KW-0418">Kinase</keyword>